<gene>
    <name evidence="4" type="ORF">PAC_00877</name>
</gene>
<proteinExistence type="predicted"/>
<evidence type="ECO:0000256" key="3">
    <source>
        <dbReference type="SAM" id="SignalP"/>
    </source>
</evidence>
<evidence type="ECO:0000256" key="2">
    <source>
        <dbReference type="SAM" id="Phobius"/>
    </source>
</evidence>
<organism evidence="4 5">
    <name type="scientific">Phialocephala subalpina</name>
    <dbReference type="NCBI Taxonomy" id="576137"/>
    <lineage>
        <taxon>Eukaryota</taxon>
        <taxon>Fungi</taxon>
        <taxon>Dikarya</taxon>
        <taxon>Ascomycota</taxon>
        <taxon>Pezizomycotina</taxon>
        <taxon>Leotiomycetes</taxon>
        <taxon>Helotiales</taxon>
        <taxon>Mollisiaceae</taxon>
        <taxon>Phialocephala</taxon>
        <taxon>Phialocephala fortinii species complex</taxon>
    </lineage>
</organism>
<feature type="compositionally biased region" description="Polar residues" evidence="1">
    <location>
        <begin position="463"/>
        <end position="482"/>
    </location>
</feature>
<keyword evidence="3" id="KW-0732">Signal</keyword>
<dbReference type="Proteomes" id="UP000184330">
    <property type="component" value="Unassembled WGS sequence"/>
</dbReference>
<dbReference type="OrthoDB" id="5215637at2759"/>
<reference evidence="4 5" key="1">
    <citation type="submission" date="2016-03" db="EMBL/GenBank/DDBJ databases">
        <authorList>
            <person name="Ploux O."/>
        </authorList>
    </citation>
    <scope>NUCLEOTIDE SEQUENCE [LARGE SCALE GENOMIC DNA]</scope>
    <source>
        <strain evidence="4 5">UAMH 11012</strain>
    </source>
</reference>
<feature type="compositionally biased region" description="Low complexity" evidence="1">
    <location>
        <begin position="267"/>
        <end position="290"/>
    </location>
</feature>
<feature type="region of interest" description="Disordered" evidence="1">
    <location>
        <begin position="456"/>
        <end position="541"/>
    </location>
</feature>
<dbReference type="AlphaFoldDB" id="A0A1L7WDZ0"/>
<feature type="transmembrane region" description="Helical" evidence="2">
    <location>
        <begin position="383"/>
        <end position="407"/>
    </location>
</feature>
<dbReference type="EMBL" id="FJOG01000001">
    <property type="protein sequence ID" value="CZR51002.1"/>
    <property type="molecule type" value="Genomic_DNA"/>
</dbReference>
<protein>
    <recommendedName>
        <fullName evidence="6">Mid2 domain-containing protein</fullName>
    </recommendedName>
</protein>
<feature type="compositionally biased region" description="Polar residues" evidence="1">
    <location>
        <begin position="318"/>
        <end position="335"/>
    </location>
</feature>
<feature type="region of interest" description="Disordered" evidence="1">
    <location>
        <begin position="258"/>
        <end position="290"/>
    </location>
</feature>
<feature type="compositionally biased region" description="Polar residues" evidence="1">
    <location>
        <begin position="530"/>
        <end position="541"/>
    </location>
</feature>
<feature type="region of interest" description="Disordered" evidence="1">
    <location>
        <begin position="318"/>
        <end position="356"/>
    </location>
</feature>
<feature type="chain" id="PRO_5012228186" description="Mid2 domain-containing protein" evidence="3">
    <location>
        <begin position="20"/>
        <end position="603"/>
    </location>
</feature>
<feature type="compositionally biased region" description="Low complexity" evidence="1">
    <location>
        <begin position="341"/>
        <end position="356"/>
    </location>
</feature>
<keyword evidence="2" id="KW-1133">Transmembrane helix</keyword>
<accession>A0A1L7WDZ0</accession>
<evidence type="ECO:0000313" key="5">
    <source>
        <dbReference type="Proteomes" id="UP000184330"/>
    </source>
</evidence>
<evidence type="ECO:0000256" key="1">
    <source>
        <dbReference type="SAM" id="MobiDB-lite"/>
    </source>
</evidence>
<feature type="signal peptide" evidence="3">
    <location>
        <begin position="1"/>
        <end position="19"/>
    </location>
</feature>
<name>A0A1L7WDZ0_9HELO</name>
<feature type="region of interest" description="Disordered" evidence="1">
    <location>
        <begin position="137"/>
        <end position="183"/>
    </location>
</feature>
<evidence type="ECO:0000313" key="4">
    <source>
        <dbReference type="EMBL" id="CZR51002.1"/>
    </source>
</evidence>
<keyword evidence="2" id="KW-0812">Transmembrane</keyword>
<feature type="compositionally biased region" description="Low complexity" evidence="1">
    <location>
        <begin position="154"/>
        <end position="183"/>
    </location>
</feature>
<keyword evidence="5" id="KW-1185">Reference proteome</keyword>
<keyword evidence="2" id="KW-0472">Membrane</keyword>
<evidence type="ECO:0008006" key="6">
    <source>
        <dbReference type="Google" id="ProtNLM"/>
    </source>
</evidence>
<sequence>MLFRISTVVVALQIASTAGQCFLPDGSKDDNDEPCFSNDSNSRCCAPDEFCSTNKLCVLKTGGPRFARGSCLDKDYGSSCPTFCKGINDKEKVDLFQCGDPSLGTFCCDEGNGNSCCATPSKVLTLGVGTTFTEGSAESTIMSSMSKVPKKSESTTSKTSTSTTSKTSTSTSEVKPSTTVQTETSVQVQTTVQTQTSVEAKTSIQTQTSLQVQTSFQVQTSAEVITSIQTQTSAQVVTSIQVQTSVIVVTSVAGQTSIQTQAPSSNSPISMATTPSSSPTPSTSLLPLPPSTSILQPSTSIFSTSAAPMFSATAESIVQNSPASTPPLSRTSSAITPPALSASDTTSPSKDPSSVPASITSAIITGAISATNNPTTSGGVSTAAIISGSVGGVIVLTILIIAGVIFYKRRAEKRASARFEASLGKTNFTDEKGSIRSGKSGNGFYGPALGKFKSNISPPIANRTANPDGTIGGTTIQATERSITPVELPSDRNPYPRNSRVTRSSFGSGGGGQARGNAPEPGVQRRFTGDSDSNSAFISPVTANSPNKAMIPLPGLEKRVSGGTFDAAPKAENNQRPGFPEVGATFRSETFDKLLYDVQSQPF</sequence>